<dbReference type="Proteomes" id="UP000605201">
    <property type="component" value="Unassembled WGS sequence"/>
</dbReference>
<gene>
    <name evidence="1" type="ORF">H8D96_08140</name>
</gene>
<organism evidence="1 2">
    <name type="scientific">Candidatus Desulfatibia vada</name>
    <dbReference type="NCBI Taxonomy" id="2841696"/>
    <lineage>
        <taxon>Bacteria</taxon>
        <taxon>Pseudomonadati</taxon>
        <taxon>Thermodesulfobacteriota</taxon>
        <taxon>Desulfobacteria</taxon>
        <taxon>Desulfobacterales</taxon>
        <taxon>Desulfobacterales incertae sedis</taxon>
        <taxon>Candidatus Desulfatibia</taxon>
    </lineage>
</organism>
<comment type="caution">
    <text evidence="1">The sequence shown here is derived from an EMBL/GenBank/DDBJ whole genome shotgun (WGS) entry which is preliminary data.</text>
</comment>
<evidence type="ECO:0000313" key="1">
    <source>
        <dbReference type="EMBL" id="MBC8431877.1"/>
    </source>
</evidence>
<accession>A0A8J6P2C6</accession>
<evidence type="ECO:0000313" key="2">
    <source>
        <dbReference type="Proteomes" id="UP000605201"/>
    </source>
</evidence>
<sequence>MKRYKLVMPVQKTKHWYLAKDYMNESPNGEWVRYGDVKAMVEGVTLEAKSAECNCRETARAALPKLDNDGRAKGTRPDFSWICPQHGYKRL</sequence>
<reference evidence="1 2" key="1">
    <citation type="submission" date="2020-08" db="EMBL/GenBank/DDBJ databases">
        <title>Bridging the membrane lipid divide: bacteria of the FCB group superphylum have the potential to synthesize archaeal ether lipids.</title>
        <authorList>
            <person name="Villanueva L."/>
            <person name="Von Meijenfeldt F.A.B."/>
            <person name="Westbye A.B."/>
            <person name="Yadav S."/>
            <person name="Hopmans E.C."/>
            <person name="Dutilh B.E."/>
            <person name="Sinninghe Damste J.S."/>
        </authorList>
    </citation>
    <scope>NUCLEOTIDE SEQUENCE [LARGE SCALE GENOMIC DNA]</scope>
    <source>
        <strain evidence="1">NIOZ-UU17</strain>
    </source>
</reference>
<dbReference type="EMBL" id="JACNIG010000188">
    <property type="protein sequence ID" value="MBC8431877.1"/>
    <property type="molecule type" value="Genomic_DNA"/>
</dbReference>
<proteinExistence type="predicted"/>
<dbReference type="AlphaFoldDB" id="A0A8J6P2C6"/>
<protein>
    <submittedName>
        <fullName evidence="1">Uncharacterized protein</fullName>
    </submittedName>
</protein>
<name>A0A8J6P2C6_9BACT</name>